<feature type="transmembrane region" description="Helical" evidence="1">
    <location>
        <begin position="352"/>
        <end position="377"/>
    </location>
</feature>
<keyword evidence="1" id="KW-1133">Transmembrane helix</keyword>
<dbReference type="EMBL" id="BRXX01000576">
    <property type="protein sequence ID" value="GMH47428.1"/>
    <property type="molecule type" value="Genomic_DNA"/>
</dbReference>
<keyword evidence="1" id="KW-0472">Membrane</keyword>
<evidence type="ECO:0000313" key="3">
    <source>
        <dbReference type="EMBL" id="GMH47428.1"/>
    </source>
</evidence>
<comment type="caution">
    <text evidence="3">The sequence shown here is derived from an EMBL/GenBank/DDBJ whole genome shotgun (WGS) entry which is preliminary data.</text>
</comment>
<accession>A0A9W7DQV2</accession>
<evidence type="ECO:0000256" key="2">
    <source>
        <dbReference type="SAM" id="SignalP"/>
    </source>
</evidence>
<proteinExistence type="predicted"/>
<keyword evidence="4" id="KW-1185">Reference proteome</keyword>
<sequence length="426" mass="46631">MPSTSVLFFLSCALSLSAGAKQSVVFPITSPSSSYSPFSSISKSIDLWGIPILATSSVDDADLRHAAGVLAQYLDNDEDGCPDDRNVVFQLNEYHPAGPYGVMVFKDDEEREDLKNGLTSSQSTTYSWFESLTVENDIRKQCSGKQGTNSCFDETLRSTFNLISRRGLASVSSSTWGEQRDSTIADEMDTARGGYRTNPPSTYPNDAVFTNKELGYSRQVRMFAYYSVTSMLGIHENRKLWQTEDSAPCSLSKNHDNGDDCSEWKPRSSSLMKDILPDMLSFLETDLSHTLQCLCGEVGGKAPDGIYQIEGGIGGLGVISQCPDPPTRQCVKDDHDVDHDDDDDKGSGSFPWLLLLLITGGIMTCCCISWGVFLYIGKNMGDSDRRRAPKATKIRGKVPKNNRGGKKMVQLGQGGIHKKNRAGGIV</sequence>
<reference evidence="4" key="1">
    <citation type="journal article" date="2023" name="Commun. Biol.">
        <title>Genome analysis of Parmales, the sister group of diatoms, reveals the evolutionary specialization of diatoms from phago-mixotrophs to photoautotrophs.</title>
        <authorList>
            <person name="Ban H."/>
            <person name="Sato S."/>
            <person name="Yoshikawa S."/>
            <person name="Yamada K."/>
            <person name="Nakamura Y."/>
            <person name="Ichinomiya M."/>
            <person name="Sato N."/>
            <person name="Blanc-Mathieu R."/>
            <person name="Endo H."/>
            <person name="Kuwata A."/>
            <person name="Ogata H."/>
        </authorList>
    </citation>
    <scope>NUCLEOTIDE SEQUENCE [LARGE SCALE GENOMIC DNA]</scope>
    <source>
        <strain evidence="4">NIES 3699</strain>
    </source>
</reference>
<gene>
    <name evidence="3" type="ORF">TrVE_jg4855</name>
</gene>
<name>A0A9W7DQV2_9STRA</name>
<feature type="chain" id="PRO_5040795526" evidence="2">
    <location>
        <begin position="20"/>
        <end position="426"/>
    </location>
</feature>
<organism evidence="3 4">
    <name type="scientific">Triparma verrucosa</name>
    <dbReference type="NCBI Taxonomy" id="1606542"/>
    <lineage>
        <taxon>Eukaryota</taxon>
        <taxon>Sar</taxon>
        <taxon>Stramenopiles</taxon>
        <taxon>Ochrophyta</taxon>
        <taxon>Bolidophyceae</taxon>
        <taxon>Parmales</taxon>
        <taxon>Triparmaceae</taxon>
        <taxon>Triparma</taxon>
    </lineage>
</organism>
<dbReference type="Proteomes" id="UP001165160">
    <property type="component" value="Unassembled WGS sequence"/>
</dbReference>
<feature type="signal peptide" evidence="2">
    <location>
        <begin position="1"/>
        <end position="19"/>
    </location>
</feature>
<keyword evidence="2" id="KW-0732">Signal</keyword>
<evidence type="ECO:0000256" key="1">
    <source>
        <dbReference type="SAM" id="Phobius"/>
    </source>
</evidence>
<dbReference type="AlphaFoldDB" id="A0A9W7DQV2"/>
<protein>
    <submittedName>
        <fullName evidence="3">Uncharacterized protein</fullName>
    </submittedName>
</protein>
<evidence type="ECO:0000313" key="4">
    <source>
        <dbReference type="Proteomes" id="UP001165160"/>
    </source>
</evidence>
<keyword evidence="1" id="KW-0812">Transmembrane</keyword>